<organism evidence="2 3">
    <name type="scientific">Companilactobacillus ginsenosidimutans</name>
    <dbReference type="NCBI Taxonomy" id="1007676"/>
    <lineage>
        <taxon>Bacteria</taxon>
        <taxon>Bacillati</taxon>
        <taxon>Bacillota</taxon>
        <taxon>Bacilli</taxon>
        <taxon>Lactobacillales</taxon>
        <taxon>Lactobacillaceae</taxon>
        <taxon>Companilactobacillus</taxon>
    </lineage>
</organism>
<dbReference type="Proteomes" id="UP000036106">
    <property type="component" value="Chromosome"/>
</dbReference>
<accession>A0A0H4R047</accession>
<reference evidence="3" key="1">
    <citation type="submission" date="2015-07" db="EMBL/GenBank/DDBJ databases">
        <title>Lactobacillus ginsenosidimutans/EMML 3141/ whole genome sequencing.</title>
        <authorList>
            <person name="Kim M.K."/>
            <person name="Im W.-T."/>
            <person name="Srinivasan S."/>
            <person name="Lee J.-J."/>
        </authorList>
    </citation>
    <scope>NUCLEOTIDE SEQUENCE [LARGE SCALE GENOMIC DNA]</scope>
    <source>
        <strain evidence="3">EMML 3041</strain>
    </source>
</reference>
<keyword evidence="3" id="KW-1185">Reference proteome</keyword>
<evidence type="ECO:0000256" key="1">
    <source>
        <dbReference type="SAM" id="SignalP"/>
    </source>
</evidence>
<dbReference type="RefSeq" id="WP_048704153.1">
    <property type="nucleotide sequence ID" value="NZ_CP012034.1"/>
</dbReference>
<keyword evidence="1" id="KW-0732">Signal</keyword>
<proteinExistence type="predicted"/>
<protein>
    <submittedName>
        <fullName evidence="2">Uncharacterized protein</fullName>
    </submittedName>
</protein>
<feature type="chain" id="PRO_5039098186" evidence="1">
    <location>
        <begin position="27"/>
        <end position="177"/>
    </location>
</feature>
<dbReference type="EMBL" id="CP012034">
    <property type="protein sequence ID" value="AKP67080.1"/>
    <property type="molecule type" value="Genomic_DNA"/>
</dbReference>
<gene>
    <name evidence="2" type="ORF">ABM34_05695</name>
</gene>
<sequence>MKITKLIVAGAVALTLGGMTTSTVFATADDNNVSVNNQYDSDGQYNGDYQVINGEVLANNQTVLYNSKGEATSRSLAPGTYWIADRMLMSQGQPTLYRVSTDEWVKPSDVKFINPIGKSLVTARNDANLYDSDANIVGTLPAGMQYITDQRMTVHGVIMYRVSTNQWVKATDVNITR</sequence>
<dbReference type="OrthoDB" id="2284218at2"/>
<evidence type="ECO:0000313" key="2">
    <source>
        <dbReference type="EMBL" id="AKP67080.1"/>
    </source>
</evidence>
<dbReference type="AlphaFoldDB" id="A0A0H4R047"/>
<feature type="signal peptide" evidence="1">
    <location>
        <begin position="1"/>
        <end position="26"/>
    </location>
</feature>
<name>A0A0H4R047_9LACO</name>
<dbReference type="PATRIC" id="fig|1007676.4.peg.1129"/>
<dbReference type="KEGG" id="lgn:ABM34_05695"/>
<evidence type="ECO:0000313" key="3">
    <source>
        <dbReference type="Proteomes" id="UP000036106"/>
    </source>
</evidence>